<name>A0A062VD60_9EURY</name>
<reference evidence="2 3" key="1">
    <citation type="journal article" date="2013" name="Nature">
        <title>Anaerobic oxidation of methane coupled to nitrate reduction in a novel archaeal lineage.</title>
        <authorList>
            <person name="Haroon M.F."/>
            <person name="Hu S."/>
            <person name="Shi Y."/>
            <person name="Imelfort M."/>
            <person name="Keller J."/>
            <person name="Hugenholtz P."/>
            <person name="Yuan Z."/>
            <person name="Tyson G.W."/>
        </authorList>
    </citation>
    <scope>NUCLEOTIDE SEQUENCE [LARGE SCALE GENOMIC DNA]</scope>
    <source>
        <strain evidence="2 3">ANME-2d</strain>
    </source>
</reference>
<keyword evidence="1" id="KW-1133">Transmembrane helix</keyword>
<dbReference type="RefSeq" id="WP_048088439.1">
    <property type="nucleotide sequence ID" value="NZ_JMIY01000001.1"/>
</dbReference>
<evidence type="ECO:0008006" key="4">
    <source>
        <dbReference type="Google" id="ProtNLM"/>
    </source>
</evidence>
<dbReference type="OrthoDB" id="306050at2157"/>
<gene>
    <name evidence="2" type="ORF">ANME2D_00255</name>
</gene>
<dbReference type="AlphaFoldDB" id="A0A062VD60"/>
<feature type="transmembrane region" description="Helical" evidence="1">
    <location>
        <begin position="74"/>
        <end position="96"/>
    </location>
</feature>
<feature type="transmembrane region" description="Helical" evidence="1">
    <location>
        <begin position="35"/>
        <end position="54"/>
    </location>
</feature>
<feature type="transmembrane region" description="Helical" evidence="1">
    <location>
        <begin position="186"/>
        <end position="203"/>
    </location>
</feature>
<feature type="transmembrane region" description="Helical" evidence="1">
    <location>
        <begin position="6"/>
        <end position="23"/>
    </location>
</feature>
<evidence type="ECO:0000313" key="3">
    <source>
        <dbReference type="Proteomes" id="UP000027153"/>
    </source>
</evidence>
<keyword evidence="1" id="KW-0472">Membrane</keyword>
<comment type="caution">
    <text evidence="2">The sequence shown here is derived from an EMBL/GenBank/DDBJ whole genome shotgun (WGS) entry which is preliminary data.</text>
</comment>
<feature type="transmembrane region" description="Helical" evidence="1">
    <location>
        <begin position="124"/>
        <end position="143"/>
    </location>
</feature>
<evidence type="ECO:0000313" key="2">
    <source>
        <dbReference type="EMBL" id="KCZ73195.1"/>
    </source>
</evidence>
<evidence type="ECO:0000256" key="1">
    <source>
        <dbReference type="SAM" id="Phobius"/>
    </source>
</evidence>
<protein>
    <recommendedName>
        <fullName evidence="4">Divalent heavy-metal cations transporter</fullName>
    </recommendedName>
</protein>
<sequence>MQWQIILTALIIALIFSAVHLIAPRLYGFSRRYRNAVVSFSGGVAIAYVFLELLPRVQRAGEHLNILLSGYPGLMAFSEVAIFGVAFAGFLVFFISEHAAIHSHRKISARTGQPMGSIPASRSVFAIHLSVLALLSLLIAYSIRFEVEIGLLEAVLFSIALILHFFVADRTMEVHYRIMFERYGRYILSAMPIIGWALSILFPERQSEAAILLAFVAGSVLFNIIKDEVPGAEKGEPKFFVSGALIYSGILLLLIWMRL</sequence>
<proteinExistence type="predicted"/>
<dbReference type="Proteomes" id="UP000027153">
    <property type="component" value="Unassembled WGS sequence"/>
</dbReference>
<keyword evidence="1" id="KW-0812">Transmembrane</keyword>
<dbReference type="EMBL" id="JMIY01000001">
    <property type="protein sequence ID" value="KCZ73195.1"/>
    <property type="molecule type" value="Genomic_DNA"/>
</dbReference>
<organism evidence="2 3">
    <name type="scientific">Candidatus Methanoperedens nitratireducens</name>
    <dbReference type="NCBI Taxonomy" id="1392998"/>
    <lineage>
        <taxon>Archaea</taxon>
        <taxon>Methanobacteriati</taxon>
        <taxon>Methanobacteriota</taxon>
        <taxon>Stenosarchaea group</taxon>
        <taxon>Methanomicrobia</taxon>
        <taxon>Methanosarcinales</taxon>
        <taxon>ANME-2 cluster</taxon>
        <taxon>Candidatus Methanoperedentaceae</taxon>
        <taxon>Candidatus Methanoperedens</taxon>
    </lineage>
</organism>
<feature type="transmembrane region" description="Helical" evidence="1">
    <location>
        <begin position="209"/>
        <end position="225"/>
    </location>
</feature>
<keyword evidence="3" id="KW-1185">Reference proteome</keyword>
<feature type="transmembrane region" description="Helical" evidence="1">
    <location>
        <begin position="149"/>
        <end position="166"/>
    </location>
</feature>
<accession>A0A062VD60</accession>
<feature type="transmembrane region" description="Helical" evidence="1">
    <location>
        <begin position="237"/>
        <end position="257"/>
    </location>
</feature>